<keyword evidence="4" id="KW-1185">Reference proteome</keyword>
<dbReference type="InterPro" id="IPR007627">
    <property type="entry name" value="RNA_pol_sigma70_r2"/>
</dbReference>
<protein>
    <recommendedName>
        <fullName evidence="2">RNA polymerase sigma-70 region 2 domain-containing protein</fullName>
    </recommendedName>
</protein>
<evidence type="ECO:0000259" key="2">
    <source>
        <dbReference type="Pfam" id="PF04542"/>
    </source>
</evidence>
<name>A0A2Z3GXZ7_9BACT</name>
<proteinExistence type="predicted"/>
<evidence type="ECO:0000313" key="4">
    <source>
        <dbReference type="Proteomes" id="UP000245802"/>
    </source>
</evidence>
<evidence type="ECO:0000256" key="1">
    <source>
        <dbReference type="SAM" id="MobiDB-lite"/>
    </source>
</evidence>
<dbReference type="InterPro" id="IPR014284">
    <property type="entry name" value="RNA_pol_sigma-70_dom"/>
</dbReference>
<evidence type="ECO:0000313" key="3">
    <source>
        <dbReference type="EMBL" id="AWM39359.1"/>
    </source>
</evidence>
<dbReference type="InterPro" id="IPR013324">
    <property type="entry name" value="RNA_pol_sigma_r3/r4-like"/>
</dbReference>
<dbReference type="RefSeq" id="WP_010033846.1">
    <property type="nucleotide sequence ID" value="NZ_CP025958.1"/>
</dbReference>
<gene>
    <name evidence="3" type="ORF">C1280_21810</name>
</gene>
<dbReference type="SUPFAM" id="SSF88946">
    <property type="entry name" value="Sigma2 domain of RNA polymerase sigma factors"/>
    <property type="match status" value="1"/>
</dbReference>
<reference evidence="3 4" key="1">
    <citation type="submission" date="2018-01" db="EMBL/GenBank/DDBJ databases">
        <title>G. obscuriglobus.</title>
        <authorList>
            <person name="Franke J."/>
            <person name="Blomberg W."/>
            <person name="Selmecki A."/>
        </authorList>
    </citation>
    <scope>NUCLEOTIDE SEQUENCE [LARGE SCALE GENOMIC DNA]</scope>
    <source>
        <strain evidence="3 4">DSM 5831</strain>
    </source>
</reference>
<feature type="region of interest" description="Disordered" evidence="1">
    <location>
        <begin position="104"/>
        <end position="124"/>
    </location>
</feature>
<feature type="domain" description="RNA polymerase sigma-70 region 2" evidence="2">
    <location>
        <begin position="40"/>
        <end position="82"/>
    </location>
</feature>
<dbReference type="OrthoDB" id="9784272at2"/>
<dbReference type="InterPro" id="IPR036388">
    <property type="entry name" value="WH-like_DNA-bd_sf"/>
</dbReference>
<organism evidence="3 4">
    <name type="scientific">Gemmata obscuriglobus</name>
    <dbReference type="NCBI Taxonomy" id="114"/>
    <lineage>
        <taxon>Bacteria</taxon>
        <taxon>Pseudomonadati</taxon>
        <taxon>Planctomycetota</taxon>
        <taxon>Planctomycetia</taxon>
        <taxon>Gemmatales</taxon>
        <taxon>Gemmataceae</taxon>
        <taxon>Gemmata</taxon>
    </lineage>
</organism>
<dbReference type="InterPro" id="IPR013325">
    <property type="entry name" value="RNA_pol_sigma_r2"/>
</dbReference>
<dbReference type="Gene3D" id="1.10.10.10">
    <property type="entry name" value="Winged helix-like DNA-binding domain superfamily/Winged helix DNA-binding domain"/>
    <property type="match status" value="1"/>
</dbReference>
<dbReference type="Pfam" id="PF04542">
    <property type="entry name" value="Sigma70_r2"/>
    <property type="match status" value="1"/>
</dbReference>
<dbReference type="GO" id="GO:0006352">
    <property type="term" value="P:DNA-templated transcription initiation"/>
    <property type="evidence" value="ECO:0007669"/>
    <property type="project" value="InterPro"/>
</dbReference>
<dbReference type="Proteomes" id="UP000245802">
    <property type="component" value="Chromosome"/>
</dbReference>
<dbReference type="EMBL" id="CP025958">
    <property type="protein sequence ID" value="AWM39359.1"/>
    <property type="molecule type" value="Genomic_DNA"/>
</dbReference>
<dbReference type="GO" id="GO:0003700">
    <property type="term" value="F:DNA-binding transcription factor activity"/>
    <property type="evidence" value="ECO:0007669"/>
    <property type="project" value="InterPro"/>
</dbReference>
<dbReference type="NCBIfam" id="TIGR02937">
    <property type="entry name" value="sigma70-ECF"/>
    <property type="match status" value="1"/>
</dbReference>
<dbReference type="KEGG" id="gog:C1280_21810"/>
<dbReference type="SUPFAM" id="SSF88659">
    <property type="entry name" value="Sigma3 and sigma4 domains of RNA polymerase sigma factors"/>
    <property type="match status" value="1"/>
</dbReference>
<dbReference type="AlphaFoldDB" id="A0A2Z3GXZ7"/>
<sequence>MTATATTIARTKAEREAMLMQVQKAIGAEVRCSGIVPRHREDVEQDVQVAVWQATEKFDATRGVKWSTYAIGVMKNTLKNWKANHHHEDDGSIRNKDSDYFDKFAWPQDQAPSGHHTEDDEPLDDETMGTLATEVRRTLAGGVLSKLGAGHRRLVELVVFDRLSPDQIAVQLGHPLKSVRVNLKAAVRALCRIGFTQHAVSAEEIDNATTSKVPAEQRQRSNELNRKRSHLAVNAQVVNHLDEAARADGFTAELARLDDDTRTVVKALLARDFTIDEAAELLGESRRAVLGKLRKVSAVGRKGATAATVDQGELIAR</sequence>
<accession>A0A2Z3GXZ7</accession>